<dbReference type="Gene3D" id="3.30.470.20">
    <property type="entry name" value="ATP-grasp fold, B domain"/>
    <property type="match status" value="1"/>
</dbReference>
<dbReference type="Gene3D" id="3.40.50.20">
    <property type="match status" value="1"/>
</dbReference>
<dbReference type="GO" id="GO:0005524">
    <property type="term" value="F:ATP binding"/>
    <property type="evidence" value="ECO:0007669"/>
    <property type="project" value="UniProtKB-UniRule"/>
</dbReference>
<dbReference type="Gene3D" id="3.30.1490.20">
    <property type="entry name" value="ATP-grasp fold, A domain"/>
    <property type="match status" value="1"/>
</dbReference>
<evidence type="ECO:0000256" key="2">
    <source>
        <dbReference type="ARBA" id="ARBA00022741"/>
    </source>
</evidence>
<evidence type="ECO:0000256" key="1">
    <source>
        <dbReference type="ARBA" id="ARBA00022598"/>
    </source>
</evidence>
<dbReference type="AlphaFoldDB" id="A0A5C8EAW8"/>
<dbReference type="EMBL" id="SAXY01000078">
    <property type="protein sequence ID" value="TXJ35227.1"/>
    <property type="molecule type" value="Genomic_DNA"/>
</dbReference>
<dbReference type="Pfam" id="PF13535">
    <property type="entry name" value="ATP-grasp_4"/>
    <property type="match status" value="1"/>
</dbReference>
<sequence length="398" mass="45354">MKRILFLGGTHTQVHAIKKANDLGYYTIVTDYKKHAPGKQYAMESYDISTLDKDAVLDLSRKLQIDGIISYSVDTPAITAAYVAKKMGLPGHPLESVEILTNKDLFRKFLIENDFNCPRAIGYNSYNIDEIIENCKILKKPIMVKPADSTGSRGISIINDINEIRNKIKYAQKYSRSGNFVLEEYVDGIQVSGDLFLVNGNIEFFSYGKEYFYNLSIKAHSFSESFRDSNIENKMYNIAKLIISKLNIVTGVCNYEARINENNDIILIEFTPRNAGNLTPILIKYSTGLDITELLLKSALGIKFDLDIFNDKSVKGHWAYYVIRPDKAGKFKKLEIDDYLGKNIVELNMLSKLDNIYGENDIEYGAIAIMIMKFESLSELEYKINNMNKYIKIITEQN</sequence>
<dbReference type="GO" id="GO:0046872">
    <property type="term" value="F:metal ion binding"/>
    <property type="evidence" value="ECO:0007669"/>
    <property type="project" value="InterPro"/>
</dbReference>
<dbReference type="OrthoDB" id="9803907at2"/>
<evidence type="ECO:0000256" key="3">
    <source>
        <dbReference type="ARBA" id="ARBA00022840"/>
    </source>
</evidence>
<dbReference type="PANTHER" id="PTHR43585">
    <property type="entry name" value="FUMIPYRROLE BIOSYNTHESIS PROTEIN C"/>
    <property type="match status" value="1"/>
</dbReference>
<comment type="caution">
    <text evidence="6">The sequence shown here is derived from an EMBL/GenBank/DDBJ whole genome shotgun (WGS) entry which is preliminary data.</text>
</comment>
<dbReference type="InterPro" id="IPR013815">
    <property type="entry name" value="ATP_grasp_subdomain_1"/>
</dbReference>
<dbReference type="InterPro" id="IPR011761">
    <property type="entry name" value="ATP-grasp"/>
</dbReference>
<organism evidence="6 7">
    <name type="scientific">Brachyspira pilosicoli</name>
    <name type="common">Serpulina pilosicoli</name>
    <dbReference type="NCBI Taxonomy" id="52584"/>
    <lineage>
        <taxon>Bacteria</taxon>
        <taxon>Pseudomonadati</taxon>
        <taxon>Spirochaetota</taxon>
        <taxon>Spirochaetia</taxon>
        <taxon>Brachyspirales</taxon>
        <taxon>Brachyspiraceae</taxon>
        <taxon>Brachyspira</taxon>
    </lineage>
</organism>
<keyword evidence="3 4" id="KW-0067">ATP-binding</keyword>
<dbReference type="PANTHER" id="PTHR43585:SF2">
    <property type="entry name" value="ATP-GRASP ENZYME FSQD"/>
    <property type="match status" value="1"/>
</dbReference>
<dbReference type="SUPFAM" id="SSF56059">
    <property type="entry name" value="Glutathione synthetase ATP-binding domain-like"/>
    <property type="match status" value="1"/>
</dbReference>
<evidence type="ECO:0000259" key="5">
    <source>
        <dbReference type="PROSITE" id="PS50975"/>
    </source>
</evidence>
<evidence type="ECO:0000313" key="7">
    <source>
        <dbReference type="Proteomes" id="UP000323176"/>
    </source>
</evidence>
<reference evidence="6 7" key="1">
    <citation type="journal article" date="1992" name="Lakartidningen">
        <title>[Penicillin V and not amoxicillin is the first choice preparation in acute otitis].</title>
        <authorList>
            <person name="Kamme C."/>
            <person name="Lundgren K."/>
            <person name="Prellner K."/>
        </authorList>
    </citation>
    <scope>NUCLEOTIDE SEQUENCE [LARGE SCALE GENOMIC DNA]</scope>
    <source>
        <strain evidence="6 7">PC5538III-hc</strain>
    </source>
</reference>
<accession>A0A5C8EAW8</accession>
<gene>
    <name evidence="6" type="ORF">EPJ72_12525</name>
</gene>
<evidence type="ECO:0000256" key="4">
    <source>
        <dbReference type="PROSITE-ProRule" id="PRU00409"/>
    </source>
</evidence>
<dbReference type="InterPro" id="IPR052032">
    <property type="entry name" value="ATP-dep_AA_Ligase"/>
</dbReference>
<proteinExistence type="predicted"/>
<feature type="domain" description="ATP-grasp" evidence="5">
    <location>
        <begin position="107"/>
        <end position="300"/>
    </location>
</feature>
<keyword evidence="1" id="KW-0436">Ligase</keyword>
<dbReference type="Proteomes" id="UP000323176">
    <property type="component" value="Unassembled WGS sequence"/>
</dbReference>
<evidence type="ECO:0000313" key="6">
    <source>
        <dbReference type="EMBL" id="TXJ35227.1"/>
    </source>
</evidence>
<dbReference type="GO" id="GO:0016874">
    <property type="term" value="F:ligase activity"/>
    <property type="evidence" value="ECO:0007669"/>
    <property type="project" value="UniProtKB-KW"/>
</dbReference>
<protein>
    <submittedName>
        <fullName evidence="6">ATP-grasp domain-containing protein</fullName>
    </submittedName>
</protein>
<keyword evidence="2 4" id="KW-0547">Nucleotide-binding</keyword>
<name>A0A5C8EAW8_BRAPL</name>
<dbReference type="PROSITE" id="PS50975">
    <property type="entry name" value="ATP_GRASP"/>
    <property type="match status" value="1"/>
</dbReference>